<evidence type="ECO:0000256" key="1">
    <source>
        <dbReference type="SAM" id="MobiDB-lite"/>
    </source>
</evidence>
<evidence type="ECO:0000313" key="4">
    <source>
        <dbReference type="Proteomes" id="UP001648503"/>
    </source>
</evidence>
<feature type="region of interest" description="Disordered" evidence="1">
    <location>
        <begin position="30"/>
        <end position="60"/>
    </location>
</feature>
<protein>
    <submittedName>
        <fullName evidence="3">Uncharacterized protein</fullName>
    </submittedName>
</protein>
<organism evidence="3 4">
    <name type="scientific">Batrachochytrium salamandrivorans</name>
    <dbReference type="NCBI Taxonomy" id="1357716"/>
    <lineage>
        <taxon>Eukaryota</taxon>
        <taxon>Fungi</taxon>
        <taxon>Fungi incertae sedis</taxon>
        <taxon>Chytridiomycota</taxon>
        <taxon>Chytridiomycota incertae sedis</taxon>
        <taxon>Chytridiomycetes</taxon>
        <taxon>Rhizophydiales</taxon>
        <taxon>Rhizophydiales incertae sedis</taxon>
        <taxon>Batrachochytrium</taxon>
    </lineage>
</organism>
<comment type="caution">
    <text evidence="3">The sequence shown here is derived from an EMBL/GenBank/DDBJ whole genome shotgun (WGS) entry which is preliminary data.</text>
</comment>
<evidence type="ECO:0000256" key="2">
    <source>
        <dbReference type="SAM" id="SignalP"/>
    </source>
</evidence>
<evidence type="ECO:0000313" key="3">
    <source>
        <dbReference type="EMBL" id="KAH6589491.1"/>
    </source>
</evidence>
<keyword evidence="2" id="KW-0732">Signal</keyword>
<keyword evidence="4" id="KW-1185">Reference proteome</keyword>
<feature type="signal peptide" evidence="2">
    <location>
        <begin position="1"/>
        <end position="18"/>
    </location>
</feature>
<gene>
    <name evidence="3" type="ORF">BASA50_010000</name>
</gene>
<dbReference type="Proteomes" id="UP001648503">
    <property type="component" value="Unassembled WGS sequence"/>
</dbReference>
<feature type="chain" id="PRO_5046340040" evidence="2">
    <location>
        <begin position="19"/>
        <end position="2301"/>
    </location>
</feature>
<dbReference type="EMBL" id="JAFCIX010000453">
    <property type="protein sequence ID" value="KAH6589491.1"/>
    <property type="molecule type" value="Genomic_DNA"/>
</dbReference>
<accession>A0ABQ8F2K9</accession>
<name>A0ABQ8F2K9_9FUNG</name>
<sequence>MKFNVLVVAAMAIASVNAVWYEGLLSETGNGSGRSTTVVAEGSSGNGQGKVQYSGPTEKDPKCADLETRLGDLWNKATHLEAGLQDQLPVYFNLMNGIGKSGRKIKPHKLGSKQAAGYSELSDEEKVILDNFKAEYGAVTEEYEKVRRELIQECLAESFDMISREEVIRKGHFLQFPDEDGQTPSPYLGSIVAPVVSATVLRCALHRMVHPHSRLCGQLQLKRLLLWNLPICVSIQHRSCMHLLLLLGPVRSSSCIQVNLPCCHACLEVSVAAPMYSQRSALQTDTTMWLDLPISIPALSARSCLLPHRHRGNTSAVTHCDHISLPSKLSHRINPDRSPAEFTNRQRPTLCRSYRSGKHILHSTSSHIHIPTIRTSNAAIRHLNIPYILREYSSDHSWLLSAKYHSKSSVSSDLSPSLPPKPHPAPSSAVLAFEGLLGPLRSHQSPILVQAHEEGADTSSIPLKEVLDSTADLEYILQIISTTVMPDISHLNSLAYTLIERRQHSKLLQTHWGCICDHIMHYVIPQQQLSIHHVVATMERLLTTTSGIPIHTATRSCPIPSQEDTTTYFYDSGIDDTFNSGFAALIELLLQRSDTPLALIMHVLRIALIKRGLHPQQSLAMPLRKYLLARLGVYTNDSAALRRLSRQGVFLVDDAAARRVFGVDAADDPSRVYDIIVYGFIMVHDLDSAVILLNCMVSNLAYPPCSAWIVNRLMRTLLWGRCLHTAIAVFYAYFQSRPLVGINVEEWLGIPPDLVGPTARIAGLSVQPCKAMAHRRLAVTPGTLGVIVGGLAINSYASVALQVLDSRAVKLLGITADITNYTSIIHGALTGIPRAMETAAECLRRIGLTHDGGSFLSLVDLFRSGVVVRPDLRAMTVIFDAAMRGKNNQVAQQIIHMVLQSGMRIDARFLESVGKWYLLQGNIDAFISVLREHCQDRQTYLGVVKGMLRMHVADQSRFYRHHPTMGASKNNGIVHGPLGMLVYPLLQFLTTDAGMDLLKSGVADSNFLVALFGTIVNHCVRHNCLADAERWAQMISAKHHVDFGRRGLLILVRAYLQRGPSQDVDRALDWFGVMIGWSFRHRKMRVGRYVLVDMDPDRCDDRVGLVGGSCEGETHTGDRDGLLVLPHYQASTADVRVVLASFISSVTRQPRIVVDIVQALAKVDATRNSTTTWYTDDCGVVQVAEIAHVCLFLRRCGLRDEAAQILASFEPDISKSCFSSLSFQVATREKYTLPDTCRQLFGAALPASMDWSSQNVVALALAPGDTVGFDRHGSSYTNTRPSGHEIVLWIPTGYVVQTPSETSVQYSGGVGLTVCADIRAVHGLNPVQILKWDTLGSHLASVDATGAIGIWNHHKSSCILESALDVHVQAPVIAFAWCEMQSRCQPTYSAKADTDGANLQRFESTAEFTYSSVIGPTPGFGAFAFVALTKSLELNMWCYGSDKVLVRHKLQIGGLGMSSGCSNACIIPISDNRMRTFVQTSTPGDLYMADISVDLFNGTFFLHDVSLVHIDPHAMIIQLHVVDQGRLAVVCEKKPPGGTMEHVLTIWETPATDSGNASGDSSSQWRMRSKWTFSDVLVTSLNHFLSFSNTADDVLAVGTSTGKIQFRSLQNLELVPDRHKLLFRDIILSPGSSSQSNATLSVSLDGTAEASSISMIQTSLDSVFNDMGPSIVPTVGLDGSNSQSDMSADFTDINLGLVVGLDEIFGMVSGVTPDPNILIEQPSSQTDKPILESVGYRVNLFSSPNGLHLLECRLSTALGKTNMSINASMLVEGAVDIRCAQQSIIPGKTAAESLVAPIAYAIADAMFAAILDGRCCSDFLVLIRSLAHNDWAKGTLLCTPLLQRLHLVHSNYFGAVVPLAASYPLQMLACRTVSEVLIGIQLAIQTIFIPRGPEFKNTRAQMRLRMIISMFQAASASTSSSDEALEALYLDAANYTASSTRSTHHMLHKESLHHLIPHALWVLEYCAFLVRVLYIRSGAVKTSAVGSNLINQEVKEFTQIMPFMHQATRRSLIMCIYYIKALRYNVSQSLVGINFPKSRPNLRSNFLLGYVRSVDNLLTVGRISIDAFATFLIEFDQIAENESMQLLHPSTPADHIDMFLGTSIPLSYGPQLTTQLQTLFSGHMTSFFNWPSGVSFPAQLSGATDAATAGADGTVSAASNEHGSPLMMFLPGQFDRLELDPIEYEAIVSKRPATMQFCTTTHRSNSHRRETTNEKEFVSVTHFDAVSGQHLRFSLAVRQCLVCCQFSAVDPLSPRALASLMDGSKNTTCVSLIETLSKGPVWAGYFSGCCTCGGRWRNVPS</sequence>
<reference evidence="3 4" key="1">
    <citation type="submission" date="2021-02" db="EMBL/GenBank/DDBJ databases">
        <title>Variation within the Batrachochytrium salamandrivorans European outbreak.</title>
        <authorList>
            <person name="Kelly M."/>
            <person name="Pasmans F."/>
            <person name="Shea T.P."/>
            <person name="Munoz J.F."/>
            <person name="Carranza S."/>
            <person name="Cuomo C.A."/>
            <person name="Martel A."/>
        </authorList>
    </citation>
    <scope>NUCLEOTIDE SEQUENCE [LARGE SCALE GENOMIC DNA]</scope>
    <source>
        <strain evidence="3 4">AMFP18/2</strain>
    </source>
</reference>
<proteinExistence type="predicted"/>